<dbReference type="Proteomes" id="UP001281003">
    <property type="component" value="Unassembled WGS sequence"/>
</dbReference>
<gene>
    <name evidence="1" type="ORF">B0T20DRAFT_410831</name>
</gene>
<evidence type="ECO:0000313" key="1">
    <source>
        <dbReference type="EMBL" id="KAK3398334.1"/>
    </source>
</evidence>
<proteinExistence type="predicted"/>
<evidence type="ECO:0000313" key="2">
    <source>
        <dbReference type="Proteomes" id="UP001281003"/>
    </source>
</evidence>
<protein>
    <submittedName>
        <fullName evidence="1">Uncharacterized protein</fullName>
    </submittedName>
</protein>
<dbReference type="AlphaFoldDB" id="A0AAE0UCD7"/>
<reference evidence="1" key="2">
    <citation type="submission" date="2023-07" db="EMBL/GenBank/DDBJ databases">
        <authorList>
            <consortium name="Lawrence Berkeley National Laboratory"/>
            <person name="Haridas S."/>
            <person name="Hensen N."/>
            <person name="Bonometti L."/>
            <person name="Westerberg I."/>
            <person name="Brannstrom I.O."/>
            <person name="Guillou S."/>
            <person name="Cros-Aarteil S."/>
            <person name="Calhoun S."/>
            <person name="Kuo A."/>
            <person name="Mondo S."/>
            <person name="Pangilinan J."/>
            <person name="Riley R."/>
            <person name="LaButti K."/>
            <person name="Andreopoulos B."/>
            <person name="Lipzen A."/>
            <person name="Chen C."/>
            <person name="Yanf M."/>
            <person name="Daum C."/>
            <person name="Ng V."/>
            <person name="Clum A."/>
            <person name="Steindorff A."/>
            <person name="Ohm R."/>
            <person name="Martin F."/>
            <person name="Silar P."/>
            <person name="Natvig D."/>
            <person name="Lalanne C."/>
            <person name="Gautier V."/>
            <person name="Ament-velasquez S.L."/>
            <person name="Kruys A."/>
            <person name="Hutchinson M.I."/>
            <person name="Powell A.J."/>
            <person name="Barry K."/>
            <person name="Miller A.N."/>
            <person name="Grigoriev I.V."/>
            <person name="Debuchy R."/>
            <person name="Gladieux P."/>
            <person name="Thoren M.H."/>
            <person name="Johannesson H."/>
        </authorList>
    </citation>
    <scope>NUCLEOTIDE SEQUENCE</scope>
    <source>
        <strain evidence="1">FGSC 1904</strain>
    </source>
</reference>
<name>A0AAE0UCD7_SORBR</name>
<sequence length="163" mass="17949">MVTLWKISTSFMSFFLTNTMQNGSAARLWSQRPRSPISPLAPFGEVNPSFFFSSVKAGDHTLLTLSPQHYHQNSESNPMRNKSTPCLPRHWRPLPLQVPFQLAENKVDERATDCLGGPGGGGCSRCYVPALMIAVDPTTQKLACTSYSDVLAGNGSKRVPFYP</sequence>
<comment type="caution">
    <text evidence="1">The sequence shown here is derived from an EMBL/GenBank/DDBJ whole genome shotgun (WGS) entry which is preliminary data.</text>
</comment>
<keyword evidence="2" id="KW-1185">Reference proteome</keyword>
<organism evidence="1 2">
    <name type="scientific">Sordaria brevicollis</name>
    <dbReference type="NCBI Taxonomy" id="83679"/>
    <lineage>
        <taxon>Eukaryota</taxon>
        <taxon>Fungi</taxon>
        <taxon>Dikarya</taxon>
        <taxon>Ascomycota</taxon>
        <taxon>Pezizomycotina</taxon>
        <taxon>Sordariomycetes</taxon>
        <taxon>Sordariomycetidae</taxon>
        <taxon>Sordariales</taxon>
        <taxon>Sordariaceae</taxon>
        <taxon>Sordaria</taxon>
    </lineage>
</organism>
<reference evidence="1" key="1">
    <citation type="journal article" date="2023" name="Mol. Phylogenet. Evol.">
        <title>Genome-scale phylogeny and comparative genomics of the fungal order Sordariales.</title>
        <authorList>
            <person name="Hensen N."/>
            <person name="Bonometti L."/>
            <person name="Westerberg I."/>
            <person name="Brannstrom I.O."/>
            <person name="Guillou S."/>
            <person name="Cros-Aarteil S."/>
            <person name="Calhoun S."/>
            <person name="Haridas S."/>
            <person name="Kuo A."/>
            <person name="Mondo S."/>
            <person name="Pangilinan J."/>
            <person name="Riley R."/>
            <person name="LaButti K."/>
            <person name="Andreopoulos B."/>
            <person name="Lipzen A."/>
            <person name="Chen C."/>
            <person name="Yan M."/>
            <person name="Daum C."/>
            <person name="Ng V."/>
            <person name="Clum A."/>
            <person name="Steindorff A."/>
            <person name="Ohm R.A."/>
            <person name="Martin F."/>
            <person name="Silar P."/>
            <person name="Natvig D.O."/>
            <person name="Lalanne C."/>
            <person name="Gautier V."/>
            <person name="Ament-Velasquez S.L."/>
            <person name="Kruys A."/>
            <person name="Hutchinson M.I."/>
            <person name="Powell A.J."/>
            <person name="Barry K."/>
            <person name="Miller A.N."/>
            <person name="Grigoriev I.V."/>
            <person name="Debuchy R."/>
            <person name="Gladieux P."/>
            <person name="Hiltunen Thoren M."/>
            <person name="Johannesson H."/>
        </authorList>
    </citation>
    <scope>NUCLEOTIDE SEQUENCE</scope>
    <source>
        <strain evidence="1">FGSC 1904</strain>
    </source>
</reference>
<dbReference type="EMBL" id="JAUTDP010000006">
    <property type="protein sequence ID" value="KAK3398334.1"/>
    <property type="molecule type" value="Genomic_DNA"/>
</dbReference>
<accession>A0AAE0UCD7</accession>